<gene>
    <name evidence="1" type="ORF">GCM10022255_115400</name>
</gene>
<evidence type="ECO:0000313" key="2">
    <source>
        <dbReference type="Proteomes" id="UP001500620"/>
    </source>
</evidence>
<protein>
    <submittedName>
        <fullName evidence="1">Uncharacterized protein</fullName>
    </submittedName>
</protein>
<reference evidence="2" key="1">
    <citation type="journal article" date="2019" name="Int. J. Syst. Evol. Microbiol.">
        <title>The Global Catalogue of Microorganisms (GCM) 10K type strain sequencing project: providing services to taxonomists for standard genome sequencing and annotation.</title>
        <authorList>
            <consortium name="The Broad Institute Genomics Platform"/>
            <consortium name="The Broad Institute Genome Sequencing Center for Infectious Disease"/>
            <person name="Wu L."/>
            <person name="Ma J."/>
        </authorList>
    </citation>
    <scope>NUCLEOTIDE SEQUENCE [LARGE SCALE GENOMIC DNA]</scope>
    <source>
        <strain evidence="2">JCM 17441</strain>
    </source>
</reference>
<accession>A0ABP8DWE1</accession>
<dbReference type="Proteomes" id="UP001500620">
    <property type="component" value="Unassembled WGS sequence"/>
</dbReference>
<comment type="caution">
    <text evidence="1">The sequence shown here is derived from an EMBL/GenBank/DDBJ whole genome shotgun (WGS) entry which is preliminary data.</text>
</comment>
<dbReference type="RefSeq" id="WP_345144612.1">
    <property type="nucleotide sequence ID" value="NZ_BAABAT010000108.1"/>
</dbReference>
<evidence type="ECO:0000313" key="1">
    <source>
        <dbReference type="EMBL" id="GAA4264177.1"/>
    </source>
</evidence>
<dbReference type="EMBL" id="BAABAT010000108">
    <property type="protein sequence ID" value="GAA4264177.1"/>
    <property type="molecule type" value="Genomic_DNA"/>
</dbReference>
<keyword evidence="2" id="KW-1185">Reference proteome</keyword>
<name>A0ABP8DWE1_9ACTN</name>
<organism evidence="1 2">
    <name type="scientific">Dactylosporangium darangshiense</name>
    <dbReference type="NCBI Taxonomy" id="579108"/>
    <lineage>
        <taxon>Bacteria</taxon>
        <taxon>Bacillati</taxon>
        <taxon>Actinomycetota</taxon>
        <taxon>Actinomycetes</taxon>
        <taxon>Micromonosporales</taxon>
        <taxon>Micromonosporaceae</taxon>
        <taxon>Dactylosporangium</taxon>
    </lineage>
</organism>
<sequence length="126" mass="14437">MVLIAPPSRADVDEHWQAVARGEIARETVSAWAEPLMFAEYGTEPDLLVMQALQYLHGLDMTYRSDDGRLVGHGPPGAYVRNQDDIWSELHEWRRRCRDYDADPAGWVAAQRRDAMAEIQRERKGT</sequence>
<proteinExistence type="predicted"/>